<reference evidence="1" key="1">
    <citation type="journal article" date="2014" name="Front. Microbiol.">
        <title>High frequency of phylogenetically diverse reductive dehalogenase-homologous genes in deep subseafloor sedimentary metagenomes.</title>
        <authorList>
            <person name="Kawai M."/>
            <person name="Futagami T."/>
            <person name="Toyoda A."/>
            <person name="Takaki Y."/>
            <person name="Nishi S."/>
            <person name="Hori S."/>
            <person name="Arai W."/>
            <person name="Tsubouchi T."/>
            <person name="Morono Y."/>
            <person name="Uchiyama I."/>
            <person name="Ito T."/>
            <person name="Fujiyama A."/>
            <person name="Inagaki F."/>
            <person name="Takami H."/>
        </authorList>
    </citation>
    <scope>NUCLEOTIDE SEQUENCE</scope>
    <source>
        <strain evidence="1">Expedition CK06-06</strain>
    </source>
</reference>
<comment type="caution">
    <text evidence="1">The sequence shown here is derived from an EMBL/GenBank/DDBJ whole genome shotgun (WGS) entry which is preliminary data.</text>
</comment>
<name>X1DLI5_9ZZZZ</name>
<dbReference type="EMBL" id="BART01029642">
    <property type="protein sequence ID" value="GAH09135.1"/>
    <property type="molecule type" value="Genomic_DNA"/>
</dbReference>
<gene>
    <name evidence="1" type="ORF">S01H4_51955</name>
</gene>
<dbReference type="AlphaFoldDB" id="X1DLI5"/>
<evidence type="ECO:0000313" key="1">
    <source>
        <dbReference type="EMBL" id="GAH09135.1"/>
    </source>
</evidence>
<proteinExistence type="predicted"/>
<feature type="non-terminal residue" evidence="1">
    <location>
        <position position="36"/>
    </location>
</feature>
<protein>
    <submittedName>
        <fullName evidence="1">Uncharacterized protein</fullName>
    </submittedName>
</protein>
<organism evidence="1">
    <name type="scientific">marine sediment metagenome</name>
    <dbReference type="NCBI Taxonomy" id="412755"/>
    <lineage>
        <taxon>unclassified sequences</taxon>
        <taxon>metagenomes</taxon>
        <taxon>ecological metagenomes</taxon>
    </lineage>
</organism>
<sequence length="36" mass="4443">MNKYNEIEFDFESWSWHGIEDDIMTAWCKRFGEDLV</sequence>
<accession>X1DLI5</accession>